<evidence type="ECO:0000259" key="4">
    <source>
        <dbReference type="Pfam" id="PF00326"/>
    </source>
</evidence>
<dbReference type="GO" id="GO:0006508">
    <property type="term" value="P:proteolysis"/>
    <property type="evidence" value="ECO:0007669"/>
    <property type="project" value="InterPro"/>
</dbReference>
<dbReference type="EMBL" id="CP053085">
    <property type="protein sequence ID" value="QJR35702.1"/>
    <property type="molecule type" value="Genomic_DNA"/>
</dbReference>
<evidence type="ECO:0000256" key="1">
    <source>
        <dbReference type="ARBA" id="ARBA00022801"/>
    </source>
</evidence>
<dbReference type="InterPro" id="IPR029058">
    <property type="entry name" value="AB_hydrolase_fold"/>
</dbReference>
<dbReference type="GO" id="GO:0004252">
    <property type="term" value="F:serine-type endopeptidase activity"/>
    <property type="evidence" value="ECO:0007669"/>
    <property type="project" value="TreeGrafter"/>
</dbReference>
<evidence type="ECO:0000256" key="3">
    <source>
        <dbReference type="SAM" id="MobiDB-lite"/>
    </source>
</evidence>
<keyword evidence="2" id="KW-0645">Protease</keyword>
<dbReference type="Pfam" id="PF00326">
    <property type="entry name" value="Peptidase_S9"/>
    <property type="match status" value="1"/>
</dbReference>
<dbReference type="KEGG" id="ggr:HKW67_09355"/>
<evidence type="ECO:0000256" key="2">
    <source>
        <dbReference type="ARBA" id="ARBA00022825"/>
    </source>
</evidence>
<evidence type="ECO:0000313" key="6">
    <source>
        <dbReference type="Proteomes" id="UP000500938"/>
    </source>
</evidence>
<keyword evidence="6" id="KW-1185">Reference proteome</keyword>
<dbReference type="InterPro" id="IPR011659">
    <property type="entry name" value="WD40"/>
</dbReference>
<proteinExistence type="predicted"/>
<protein>
    <submittedName>
        <fullName evidence="5">Prolyl oligopeptidase family serine peptidase</fullName>
    </submittedName>
</protein>
<dbReference type="PANTHER" id="PTHR42776">
    <property type="entry name" value="SERINE PEPTIDASE S9 FAMILY MEMBER"/>
    <property type="match status" value="1"/>
</dbReference>
<gene>
    <name evidence="5" type="ORF">HKW67_09355</name>
</gene>
<accession>A0A6M4ISB0</accession>
<organism evidence="5 6">
    <name type="scientific">Gemmatimonas groenlandica</name>
    <dbReference type="NCBI Taxonomy" id="2732249"/>
    <lineage>
        <taxon>Bacteria</taxon>
        <taxon>Pseudomonadati</taxon>
        <taxon>Gemmatimonadota</taxon>
        <taxon>Gemmatimonadia</taxon>
        <taxon>Gemmatimonadales</taxon>
        <taxon>Gemmatimonadaceae</taxon>
        <taxon>Gemmatimonas</taxon>
    </lineage>
</organism>
<dbReference type="SUPFAM" id="SSF53474">
    <property type="entry name" value="alpha/beta-Hydrolases"/>
    <property type="match status" value="1"/>
</dbReference>
<reference evidence="5 6" key="1">
    <citation type="submission" date="2020-05" db="EMBL/GenBank/DDBJ databases">
        <title>Complete genome sequence of Gemmatimonas greenlandica TET16.</title>
        <authorList>
            <person name="Zeng Y."/>
        </authorList>
    </citation>
    <scope>NUCLEOTIDE SEQUENCE [LARGE SCALE GENOMIC DNA]</scope>
    <source>
        <strain evidence="5 6">TET16</strain>
    </source>
</reference>
<feature type="region of interest" description="Disordered" evidence="3">
    <location>
        <begin position="8"/>
        <end position="34"/>
    </location>
</feature>
<dbReference type="SUPFAM" id="SSF82171">
    <property type="entry name" value="DPP6 N-terminal domain-like"/>
    <property type="match status" value="1"/>
</dbReference>
<keyword evidence="2" id="KW-0720">Serine protease</keyword>
<dbReference type="AlphaFoldDB" id="A0A6M4ISB0"/>
<sequence>MLLPLAAVSAQNRGPKSADAKPAEPNPLADEGYVAPPPSIARLVAAPREQNVNFTAPNPGSRQYFLRTMSDGLPSLQNVGKEHHNLGGFQVDYRGNRDRALTMRSSAGFEITEWASGRKIPVSIPAGARVSTPVWSPDGTQFAFLALFEDGTQIYVADAATGKSRAVTTRSTLSTGVTAPEWTADGTTIVTVLVPDARGPEPKEPKLATGPMVRLNENNKLKTRTYPDLLSSPYEKALLEYHTTGQLAVVNVKTRAVKKVGAPGLIRSIDPSPDGQYFRVTYVEKPFSYLLPVASYGTRDVVIDGAGTVLRELVKRPLREGEEPADPTDPQPRTAAAAGAGAAGRAAPVDTGKRNIAWHPFAGGLLYSQIAPANGTAGAARGDSTATAAAAARRADRLMHWKAPFDSAGGTKLYETANRIASVQFSDNGKIMFVSETGTGGTFEQAIFVDENNTKFTVIAPRARGRGTDSTARPATAPAGGPGGRGARTSELVTRPGRRGVPVVVVSTDGKYVFTQGTTPDSAGKTPRAFVEKIEIRTGTRSRIYESAADVFETINAPLDDDFTKAVIQRESPTVVPQSYVLTLASRDVKQLTTNVDLMPEITKAVRKTIVARRADGYSFNVKVTLPADYKDGTRLPAMFWFYPREYDNQEAYNRSLTQGAGAANRFPTYGPRSLAFIVTQGYALIEPDAPIFASEGQLPNDNYVVDLRNNLAAVIDALDTLAIVDRQRLGIGGHSYGAFSTVNAMVHTPFFKAGIAGDGAYNRTLTPNGFQSERRDLWQGRQTYLEMSPFLYADQLNGALLMYHSTEDQNVGTDPINSIKMFHALQGLGKTASLYMYPYEDHGPVARETVLDQWARWVAWLDKYVKNAGAKPKVTTM</sequence>
<feature type="region of interest" description="Disordered" evidence="3">
    <location>
        <begin position="315"/>
        <end position="347"/>
    </location>
</feature>
<dbReference type="InterPro" id="IPR011042">
    <property type="entry name" value="6-blade_b-propeller_TolB-like"/>
</dbReference>
<dbReference type="Proteomes" id="UP000500938">
    <property type="component" value="Chromosome"/>
</dbReference>
<feature type="domain" description="Peptidase S9 prolyl oligopeptidase catalytic" evidence="4">
    <location>
        <begin position="712"/>
        <end position="868"/>
    </location>
</feature>
<dbReference type="Gene3D" id="3.40.50.1820">
    <property type="entry name" value="alpha/beta hydrolase"/>
    <property type="match status" value="1"/>
</dbReference>
<feature type="region of interest" description="Disordered" evidence="3">
    <location>
        <begin position="464"/>
        <end position="491"/>
    </location>
</feature>
<feature type="compositionally biased region" description="Low complexity" evidence="3">
    <location>
        <begin position="335"/>
        <end position="347"/>
    </location>
</feature>
<keyword evidence="1" id="KW-0378">Hydrolase</keyword>
<dbReference type="RefSeq" id="WP_171225133.1">
    <property type="nucleotide sequence ID" value="NZ_CP053085.1"/>
</dbReference>
<dbReference type="Gene3D" id="2.120.10.30">
    <property type="entry name" value="TolB, C-terminal domain"/>
    <property type="match status" value="1"/>
</dbReference>
<dbReference type="PANTHER" id="PTHR42776:SF28">
    <property type="entry name" value="GLUTAMYL ENDOPEPTIDASE, CHLOROPLASTIC-RELATED"/>
    <property type="match status" value="1"/>
</dbReference>
<name>A0A6M4ISB0_9BACT</name>
<dbReference type="Pfam" id="PF07676">
    <property type="entry name" value="PD40"/>
    <property type="match status" value="1"/>
</dbReference>
<dbReference type="InterPro" id="IPR001375">
    <property type="entry name" value="Peptidase_S9_cat"/>
</dbReference>
<evidence type="ECO:0000313" key="5">
    <source>
        <dbReference type="EMBL" id="QJR35702.1"/>
    </source>
</evidence>